<dbReference type="KEGG" id="ccp:CHC_T00006255001"/>
<dbReference type="RefSeq" id="XP_005718429.1">
    <property type="nucleotide sequence ID" value="XM_005718372.1"/>
</dbReference>
<feature type="region of interest" description="Disordered" evidence="1">
    <location>
        <begin position="60"/>
        <end position="150"/>
    </location>
</feature>
<dbReference type="Gramene" id="CDF38537">
    <property type="protein sequence ID" value="CDF38537"/>
    <property type="gene ID" value="CHC_T00006255001"/>
</dbReference>
<sequence>MTQASTQLPSSFMMSTSTRTAQTLTPARMQRASVSMALASRTNLSMQLRISVTTGVWPERASDSRAAASEDVGDRSATTVRTPSLGRSEEGAVASTEVEAMTSVLSKATSAKPQDGPNVTETWRGSVKERPSRRRPAETHSEANSRSEVEMDLSCMLRSEVRGRGRKGWLARRFMHGMQCKVYGILSLVFGRRIKRLGPAMKR</sequence>
<reference evidence="3" key="1">
    <citation type="journal article" date="2013" name="Proc. Natl. Acad. Sci. U.S.A.">
        <title>Genome structure and metabolic features in the red seaweed Chondrus crispus shed light on evolution of the Archaeplastida.</title>
        <authorList>
            <person name="Collen J."/>
            <person name="Porcel B."/>
            <person name="Carre W."/>
            <person name="Ball S.G."/>
            <person name="Chaparro C."/>
            <person name="Tonon T."/>
            <person name="Barbeyron T."/>
            <person name="Michel G."/>
            <person name="Noel B."/>
            <person name="Valentin K."/>
            <person name="Elias M."/>
            <person name="Artiguenave F."/>
            <person name="Arun A."/>
            <person name="Aury J.M."/>
            <person name="Barbosa-Neto J.F."/>
            <person name="Bothwell J.H."/>
            <person name="Bouget F.Y."/>
            <person name="Brillet L."/>
            <person name="Cabello-Hurtado F."/>
            <person name="Capella-Gutierrez S."/>
            <person name="Charrier B."/>
            <person name="Cladiere L."/>
            <person name="Cock J.M."/>
            <person name="Coelho S.M."/>
            <person name="Colleoni C."/>
            <person name="Czjzek M."/>
            <person name="Da Silva C."/>
            <person name="Delage L."/>
            <person name="Denoeud F."/>
            <person name="Deschamps P."/>
            <person name="Dittami S.M."/>
            <person name="Gabaldon T."/>
            <person name="Gachon C.M."/>
            <person name="Groisillier A."/>
            <person name="Herve C."/>
            <person name="Jabbari K."/>
            <person name="Katinka M."/>
            <person name="Kloareg B."/>
            <person name="Kowalczyk N."/>
            <person name="Labadie K."/>
            <person name="Leblanc C."/>
            <person name="Lopez P.J."/>
            <person name="McLachlan D.H."/>
            <person name="Meslet-Cladiere L."/>
            <person name="Moustafa A."/>
            <person name="Nehr Z."/>
            <person name="Nyvall Collen P."/>
            <person name="Panaud O."/>
            <person name="Partensky F."/>
            <person name="Poulain J."/>
            <person name="Rensing S.A."/>
            <person name="Rousvoal S."/>
            <person name="Samson G."/>
            <person name="Symeonidi A."/>
            <person name="Weissenbach J."/>
            <person name="Zambounis A."/>
            <person name="Wincker P."/>
            <person name="Boyen C."/>
        </authorList>
    </citation>
    <scope>NUCLEOTIDE SEQUENCE [LARGE SCALE GENOMIC DNA]</scope>
    <source>
        <strain evidence="3">cv. Stackhouse</strain>
    </source>
</reference>
<accession>R7QJ56</accession>
<feature type="compositionally biased region" description="Basic and acidic residues" evidence="1">
    <location>
        <begin position="126"/>
        <end position="149"/>
    </location>
</feature>
<gene>
    <name evidence="2" type="ORF">CHC_T00006255001</name>
</gene>
<dbReference type="EMBL" id="HG001940">
    <property type="protein sequence ID" value="CDF38537.1"/>
    <property type="molecule type" value="Genomic_DNA"/>
</dbReference>
<evidence type="ECO:0000313" key="2">
    <source>
        <dbReference type="EMBL" id="CDF38537.1"/>
    </source>
</evidence>
<feature type="compositionally biased region" description="Polar residues" evidence="1">
    <location>
        <begin position="103"/>
        <end position="123"/>
    </location>
</feature>
<organism evidence="2 3">
    <name type="scientific">Chondrus crispus</name>
    <name type="common">Carrageen Irish moss</name>
    <name type="synonym">Polymorpha crispa</name>
    <dbReference type="NCBI Taxonomy" id="2769"/>
    <lineage>
        <taxon>Eukaryota</taxon>
        <taxon>Rhodophyta</taxon>
        <taxon>Florideophyceae</taxon>
        <taxon>Rhodymeniophycidae</taxon>
        <taxon>Gigartinales</taxon>
        <taxon>Gigartinaceae</taxon>
        <taxon>Chondrus</taxon>
    </lineage>
</organism>
<dbReference type="AlphaFoldDB" id="R7QJ56"/>
<keyword evidence="3" id="KW-1185">Reference proteome</keyword>
<dbReference type="GeneID" id="17326144"/>
<evidence type="ECO:0000313" key="3">
    <source>
        <dbReference type="Proteomes" id="UP000012073"/>
    </source>
</evidence>
<name>R7QJ56_CHOCR</name>
<protein>
    <submittedName>
        <fullName evidence="2">Uncharacterized protein</fullName>
    </submittedName>
</protein>
<proteinExistence type="predicted"/>
<dbReference type="Proteomes" id="UP000012073">
    <property type="component" value="Unassembled WGS sequence"/>
</dbReference>
<evidence type="ECO:0000256" key="1">
    <source>
        <dbReference type="SAM" id="MobiDB-lite"/>
    </source>
</evidence>